<evidence type="ECO:0000256" key="2">
    <source>
        <dbReference type="SAM" id="MobiDB-lite"/>
    </source>
</evidence>
<sequence>MEPEPPSMPRRRTKRVSVQHTQERVRNYQRRHRARQKDYVASLEQKLIEAERTILTLRNQVEALQTPSTRRCYQTHDQDKNQDDTVHAFEPYSAVSNTWDLRVWDSHVLAPTEPLVSSNQLGSEVNEPISVSPILIAQALELETEPLQGTRHTSDQAAAEPKSLLPLQNHMPRLTATCCSNDLETDLQPTVKTKDREGIVPGQDTPLVMPGYPQEIETCQQAWPYESTIPCSEAYILITQQNFKGIDQGDVAAWLWNGFRRPHQPGEGCRIQTDLLFSLLVFISETSFEVPAIWRIIENQICNQLPYLGQGTVTNLTIHHERIAIR</sequence>
<gene>
    <name evidence="3" type="ORF">MAC_07546</name>
</gene>
<keyword evidence="1" id="KW-0175">Coiled coil</keyword>
<protein>
    <submittedName>
        <fullName evidence="3">Trappc4 protein; Sedlin</fullName>
    </submittedName>
</protein>
<feature type="region of interest" description="Disordered" evidence="2">
    <location>
        <begin position="1"/>
        <end position="27"/>
    </location>
</feature>
<accession>E9ECE8</accession>
<dbReference type="eggNOG" id="ENOG502SR4I">
    <property type="taxonomic scope" value="Eukaryota"/>
</dbReference>
<dbReference type="EMBL" id="GL698548">
    <property type="protein sequence ID" value="EFY86401.1"/>
    <property type="molecule type" value="Genomic_DNA"/>
</dbReference>
<dbReference type="Proteomes" id="UP000002499">
    <property type="component" value="Unassembled WGS sequence"/>
</dbReference>
<evidence type="ECO:0000313" key="4">
    <source>
        <dbReference type="Proteomes" id="UP000002499"/>
    </source>
</evidence>
<dbReference type="AlphaFoldDB" id="E9ECE8"/>
<keyword evidence="4" id="KW-1185">Reference proteome</keyword>
<dbReference type="HOGENOM" id="CLU_785495_0_0_1"/>
<dbReference type="KEGG" id="maw:19251857"/>
<feature type="coiled-coil region" evidence="1">
    <location>
        <begin position="33"/>
        <end position="60"/>
    </location>
</feature>
<dbReference type="OMA" id="WLGPGFR"/>
<name>E9ECE8_METAQ</name>
<evidence type="ECO:0000256" key="1">
    <source>
        <dbReference type="SAM" id="Coils"/>
    </source>
</evidence>
<proteinExistence type="predicted"/>
<evidence type="ECO:0000313" key="3">
    <source>
        <dbReference type="EMBL" id="EFY86401.1"/>
    </source>
</evidence>
<dbReference type="GeneID" id="19251857"/>
<reference evidence="3 4" key="1">
    <citation type="journal article" date="2011" name="PLoS Genet.">
        <title>Genome sequencing and comparative transcriptomics of the model entomopathogenic fungi Metarhizium anisopliae and M. acridum.</title>
        <authorList>
            <person name="Gao Q."/>
            <person name="Jin K."/>
            <person name="Ying S.H."/>
            <person name="Zhang Y."/>
            <person name="Xiao G."/>
            <person name="Shang Y."/>
            <person name="Duan Z."/>
            <person name="Hu X."/>
            <person name="Xie X.Q."/>
            <person name="Zhou G."/>
            <person name="Peng G."/>
            <person name="Luo Z."/>
            <person name="Huang W."/>
            <person name="Wang B."/>
            <person name="Fang W."/>
            <person name="Wang S."/>
            <person name="Zhong Y."/>
            <person name="Ma L.J."/>
            <person name="St Leger R.J."/>
            <person name="Zhao G.P."/>
            <person name="Pei Y."/>
            <person name="Feng M.G."/>
            <person name="Xia Y."/>
            <person name="Wang C."/>
        </authorList>
    </citation>
    <scope>NUCLEOTIDE SEQUENCE [LARGE SCALE GENOMIC DNA]</scope>
    <source>
        <strain evidence="3 4">CQMa 102</strain>
    </source>
</reference>
<organism evidence="4">
    <name type="scientific">Metarhizium acridum (strain CQMa 102)</name>
    <dbReference type="NCBI Taxonomy" id="655827"/>
    <lineage>
        <taxon>Eukaryota</taxon>
        <taxon>Fungi</taxon>
        <taxon>Dikarya</taxon>
        <taxon>Ascomycota</taxon>
        <taxon>Pezizomycotina</taxon>
        <taxon>Sordariomycetes</taxon>
        <taxon>Hypocreomycetidae</taxon>
        <taxon>Hypocreales</taxon>
        <taxon>Clavicipitaceae</taxon>
        <taxon>Metarhizium</taxon>
    </lineage>
</organism>
<dbReference type="CDD" id="cd14686">
    <property type="entry name" value="bZIP"/>
    <property type="match status" value="1"/>
</dbReference>
<dbReference type="InParanoid" id="E9ECE8"/>
<dbReference type="OrthoDB" id="4505928at2759"/>